<reference evidence="2 3" key="1">
    <citation type="submission" date="2019-05" db="EMBL/GenBank/DDBJ databases">
        <title>Another draft genome of Portunus trituberculatus and its Hox gene families provides insights of decapod evolution.</title>
        <authorList>
            <person name="Jeong J.-H."/>
            <person name="Song I."/>
            <person name="Kim S."/>
            <person name="Choi T."/>
            <person name="Kim D."/>
            <person name="Ryu S."/>
            <person name="Kim W."/>
        </authorList>
    </citation>
    <scope>NUCLEOTIDE SEQUENCE [LARGE SCALE GENOMIC DNA]</scope>
    <source>
        <tissue evidence="2">Muscle</tissue>
    </source>
</reference>
<sequence length="98" mass="10606">MVGLACFRVVVCRPGKCRLEKFLVKQHHHHHQQQPPASTTIIISISLTISSTPISPTSLTSWAPCSITRPSAGEGQAERSHSASSTASALPKRSHKVR</sequence>
<accession>A0A5B7E929</accession>
<evidence type="ECO:0000313" key="2">
    <source>
        <dbReference type="EMBL" id="MPC30512.1"/>
    </source>
</evidence>
<dbReference type="EMBL" id="VSRR010002268">
    <property type="protein sequence ID" value="MPC30512.1"/>
    <property type="molecule type" value="Genomic_DNA"/>
</dbReference>
<evidence type="ECO:0000256" key="1">
    <source>
        <dbReference type="SAM" id="MobiDB-lite"/>
    </source>
</evidence>
<dbReference type="Proteomes" id="UP000324222">
    <property type="component" value="Unassembled WGS sequence"/>
</dbReference>
<evidence type="ECO:0000313" key="3">
    <source>
        <dbReference type="Proteomes" id="UP000324222"/>
    </source>
</evidence>
<protein>
    <submittedName>
        <fullName evidence="2">Uncharacterized protein</fullName>
    </submittedName>
</protein>
<name>A0A5B7E929_PORTR</name>
<proteinExistence type="predicted"/>
<feature type="region of interest" description="Disordered" evidence="1">
    <location>
        <begin position="56"/>
        <end position="98"/>
    </location>
</feature>
<organism evidence="2 3">
    <name type="scientific">Portunus trituberculatus</name>
    <name type="common">Swimming crab</name>
    <name type="synonym">Neptunus trituberculatus</name>
    <dbReference type="NCBI Taxonomy" id="210409"/>
    <lineage>
        <taxon>Eukaryota</taxon>
        <taxon>Metazoa</taxon>
        <taxon>Ecdysozoa</taxon>
        <taxon>Arthropoda</taxon>
        <taxon>Crustacea</taxon>
        <taxon>Multicrustacea</taxon>
        <taxon>Malacostraca</taxon>
        <taxon>Eumalacostraca</taxon>
        <taxon>Eucarida</taxon>
        <taxon>Decapoda</taxon>
        <taxon>Pleocyemata</taxon>
        <taxon>Brachyura</taxon>
        <taxon>Eubrachyura</taxon>
        <taxon>Portunoidea</taxon>
        <taxon>Portunidae</taxon>
        <taxon>Portuninae</taxon>
        <taxon>Portunus</taxon>
    </lineage>
</organism>
<keyword evidence="3" id="KW-1185">Reference proteome</keyword>
<dbReference type="AlphaFoldDB" id="A0A5B7E929"/>
<comment type="caution">
    <text evidence="2">The sequence shown here is derived from an EMBL/GenBank/DDBJ whole genome shotgun (WGS) entry which is preliminary data.</text>
</comment>
<gene>
    <name evidence="2" type="ORF">E2C01_023780</name>
</gene>